<keyword evidence="3" id="KW-1185">Reference proteome</keyword>
<dbReference type="InterPro" id="IPR052585">
    <property type="entry name" value="Lipid_raft_assoc_Zn_ADH"/>
</dbReference>
<dbReference type="Pfam" id="PF13602">
    <property type="entry name" value="ADH_zinc_N_2"/>
    <property type="match status" value="1"/>
</dbReference>
<sequence>MRAITYDRFGGPEVLRLSERPDPVPGPGQVRVDLEAASVIPADWKLRAGRLTDLFTVQFPKIPGRDGAGVVSAIGPGVDYARLGDRVCVIAQHGENGTYAQSILRDRDSLTPAPVTLAPAEAAALMHAGVCAVICIEEIARVRPRQRVLIQGGAGAIGSLAVQLAHHAGAFVAATARAENAAHLRAMGADQAIAYDREDFTRIAAPFDIVLDLIGGEVHQRSYSVLAPGGHMVCLRAAPFQDRSAEHAVRLTLAEIHDRPETLRRVVALADQRVLRPQVALRLPLERAAEAHRLMQEGRISRGRIVLDIPPRP</sequence>
<dbReference type="SMART" id="SM00829">
    <property type="entry name" value="PKS_ER"/>
    <property type="match status" value="1"/>
</dbReference>
<name>A0ABT7F2C3_9RHOB</name>
<evidence type="ECO:0000313" key="2">
    <source>
        <dbReference type="EMBL" id="MDK3018751.1"/>
    </source>
</evidence>
<dbReference type="InterPro" id="IPR036291">
    <property type="entry name" value="NAD(P)-bd_dom_sf"/>
</dbReference>
<gene>
    <name evidence="2" type="ORF">QO033_13790</name>
</gene>
<dbReference type="PANTHER" id="PTHR43482">
    <property type="entry name" value="PROTEIN AST1-RELATED"/>
    <property type="match status" value="1"/>
</dbReference>
<dbReference type="Gene3D" id="3.40.50.720">
    <property type="entry name" value="NAD(P)-binding Rossmann-like Domain"/>
    <property type="match status" value="1"/>
</dbReference>
<dbReference type="InterPro" id="IPR011032">
    <property type="entry name" value="GroES-like_sf"/>
</dbReference>
<protein>
    <submittedName>
        <fullName evidence="2">NADP-dependent oxidoreductase</fullName>
        <ecNumber evidence="2">1.-.-.-</ecNumber>
    </submittedName>
</protein>
<dbReference type="PANTHER" id="PTHR43482:SF1">
    <property type="entry name" value="PROTEIN AST1-RELATED"/>
    <property type="match status" value="1"/>
</dbReference>
<keyword evidence="2" id="KW-0560">Oxidoreductase</keyword>
<dbReference type="RefSeq" id="WP_284481557.1">
    <property type="nucleotide sequence ID" value="NZ_JASNJD010000009.1"/>
</dbReference>
<accession>A0ABT7F2C3</accession>
<dbReference type="EMBL" id="JASNJD010000009">
    <property type="protein sequence ID" value="MDK3018751.1"/>
    <property type="molecule type" value="Genomic_DNA"/>
</dbReference>
<organism evidence="2 3">
    <name type="scientific">Pseudodonghicola flavimaris</name>
    <dbReference type="NCBI Taxonomy" id="3050036"/>
    <lineage>
        <taxon>Bacteria</taxon>
        <taxon>Pseudomonadati</taxon>
        <taxon>Pseudomonadota</taxon>
        <taxon>Alphaproteobacteria</taxon>
        <taxon>Rhodobacterales</taxon>
        <taxon>Paracoccaceae</taxon>
        <taxon>Pseudodonghicola</taxon>
    </lineage>
</organism>
<evidence type="ECO:0000313" key="3">
    <source>
        <dbReference type="Proteomes" id="UP001243757"/>
    </source>
</evidence>
<dbReference type="InterPro" id="IPR020843">
    <property type="entry name" value="ER"/>
</dbReference>
<reference evidence="2 3" key="1">
    <citation type="submission" date="2023-05" db="EMBL/GenBank/DDBJ databases">
        <title>Pseudodonghicola sp. nov.</title>
        <authorList>
            <person name="Huang J."/>
        </authorList>
    </citation>
    <scope>NUCLEOTIDE SEQUENCE [LARGE SCALE GENOMIC DNA]</scope>
    <source>
        <strain evidence="2 3">IC7</strain>
    </source>
</reference>
<dbReference type="Pfam" id="PF08240">
    <property type="entry name" value="ADH_N"/>
    <property type="match status" value="1"/>
</dbReference>
<proteinExistence type="predicted"/>
<comment type="caution">
    <text evidence="2">The sequence shown here is derived from an EMBL/GenBank/DDBJ whole genome shotgun (WGS) entry which is preliminary data.</text>
</comment>
<feature type="domain" description="Enoyl reductase (ER)" evidence="1">
    <location>
        <begin position="10"/>
        <end position="307"/>
    </location>
</feature>
<dbReference type="CDD" id="cd05289">
    <property type="entry name" value="MDR_like_2"/>
    <property type="match status" value="1"/>
</dbReference>
<dbReference type="SUPFAM" id="SSF51735">
    <property type="entry name" value="NAD(P)-binding Rossmann-fold domains"/>
    <property type="match status" value="1"/>
</dbReference>
<evidence type="ECO:0000259" key="1">
    <source>
        <dbReference type="SMART" id="SM00829"/>
    </source>
</evidence>
<dbReference type="Proteomes" id="UP001243757">
    <property type="component" value="Unassembled WGS sequence"/>
</dbReference>
<dbReference type="EC" id="1.-.-.-" evidence="2"/>
<dbReference type="SUPFAM" id="SSF50129">
    <property type="entry name" value="GroES-like"/>
    <property type="match status" value="1"/>
</dbReference>
<dbReference type="GO" id="GO:0016491">
    <property type="term" value="F:oxidoreductase activity"/>
    <property type="evidence" value="ECO:0007669"/>
    <property type="project" value="UniProtKB-KW"/>
</dbReference>
<dbReference type="InterPro" id="IPR013154">
    <property type="entry name" value="ADH-like_N"/>
</dbReference>
<dbReference type="Gene3D" id="3.90.180.10">
    <property type="entry name" value="Medium-chain alcohol dehydrogenases, catalytic domain"/>
    <property type="match status" value="1"/>
</dbReference>